<dbReference type="InterPro" id="IPR007421">
    <property type="entry name" value="Schlafen_AlbA_2_dom"/>
</dbReference>
<comment type="caution">
    <text evidence="2">The sequence shown here is derived from an EMBL/GenBank/DDBJ whole genome shotgun (WGS) entry which is preliminary data.</text>
</comment>
<sequence>MKLFEKKIEDIDEDDLKKMEANPMNFESLQIEYKIKFDGDAAELRRNVVQFANGFEEGYIFFGISDDPITVVGIEKSEVDRLKTVLNDVLPKRIEPILSPFPQYHAIPLTSGKYIIIISIFQKEVGIYGIRQSDDMNNRNYYRYEFYKRMDGSKHRMNIEEIVDLIETKSKDQKKILEVSIHGAALMPTIDDDIYISINAVNKSVRPIIIKSYGVDVPKKNKVVYFIPTGYQFKYLMINPELPYKLQDGESCQAFLSRKDLKEMMKEEGWKYPIRVRALFNTNDGKFYSDVLELFEIK</sequence>
<dbReference type="InterPro" id="IPR038461">
    <property type="entry name" value="Schlafen_AlbA_2_dom_sf"/>
</dbReference>
<evidence type="ECO:0000259" key="1">
    <source>
        <dbReference type="Pfam" id="PF04326"/>
    </source>
</evidence>
<reference evidence="2" key="1">
    <citation type="journal article" date="2015" name="Nature">
        <title>Complex archaea that bridge the gap between prokaryotes and eukaryotes.</title>
        <authorList>
            <person name="Spang A."/>
            <person name="Saw J.H."/>
            <person name="Jorgensen S.L."/>
            <person name="Zaremba-Niedzwiedzka K."/>
            <person name="Martijn J."/>
            <person name="Lind A.E."/>
            <person name="van Eijk R."/>
            <person name="Schleper C."/>
            <person name="Guy L."/>
            <person name="Ettema T.J."/>
        </authorList>
    </citation>
    <scope>NUCLEOTIDE SEQUENCE</scope>
</reference>
<proteinExistence type="predicted"/>
<accession>A0A0F9KWJ4</accession>
<gene>
    <name evidence="2" type="ORF">LCGC14_1282270</name>
</gene>
<evidence type="ECO:0000313" key="2">
    <source>
        <dbReference type="EMBL" id="KKM86113.1"/>
    </source>
</evidence>
<protein>
    <recommendedName>
        <fullName evidence="1">Schlafen AlbA-2 domain-containing protein</fullName>
    </recommendedName>
</protein>
<dbReference type="AlphaFoldDB" id="A0A0F9KWJ4"/>
<feature type="domain" description="Schlafen AlbA-2" evidence="1">
    <location>
        <begin position="27"/>
        <end position="158"/>
    </location>
</feature>
<dbReference type="Pfam" id="PF04326">
    <property type="entry name" value="SLFN_AlbA_2"/>
    <property type="match status" value="1"/>
</dbReference>
<name>A0A0F9KWJ4_9ZZZZ</name>
<dbReference type="EMBL" id="LAZR01007305">
    <property type="protein sequence ID" value="KKM86113.1"/>
    <property type="molecule type" value="Genomic_DNA"/>
</dbReference>
<dbReference type="Gene3D" id="3.30.950.30">
    <property type="entry name" value="Schlafen, AAA domain"/>
    <property type="match status" value="1"/>
</dbReference>
<organism evidence="2">
    <name type="scientific">marine sediment metagenome</name>
    <dbReference type="NCBI Taxonomy" id="412755"/>
    <lineage>
        <taxon>unclassified sequences</taxon>
        <taxon>metagenomes</taxon>
        <taxon>ecological metagenomes</taxon>
    </lineage>
</organism>